<evidence type="ECO:0000256" key="13">
    <source>
        <dbReference type="PROSITE-ProRule" id="PRU00169"/>
    </source>
</evidence>
<dbReference type="Gene3D" id="6.10.250.690">
    <property type="match status" value="1"/>
</dbReference>
<evidence type="ECO:0000313" key="18">
    <source>
        <dbReference type="Proteomes" id="UP000630353"/>
    </source>
</evidence>
<name>A0A919CNW4_9PROT</name>
<keyword evidence="10" id="KW-0010">Activator</keyword>
<dbReference type="GO" id="GO:0000976">
    <property type="term" value="F:transcription cis-regulatory region binding"/>
    <property type="evidence" value="ECO:0007669"/>
    <property type="project" value="TreeGrafter"/>
</dbReference>
<dbReference type="Pfam" id="PF00072">
    <property type="entry name" value="Response_reg"/>
    <property type="match status" value="1"/>
</dbReference>
<dbReference type="InterPro" id="IPR016032">
    <property type="entry name" value="Sig_transdc_resp-reg_C-effctor"/>
</dbReference>
<evidence type="ECO:0000256" key="3">
    <source>
        <dbReference type="ARBA" id="ARBA00022448"/>
    </source>
</evidence>
<dbReference type="FunFam" id="1.10.10.10:FF:000011">
    <property type="entry name" value="Phosphate regulon transcriptional regulator PhoB"/>
    <property type="match status" value="1"/>
</dbReference>
<evidence type="ECO:0000256" key="9">
    <source>
        <dbReference type="ARBA" id="ARBA00023125"/>
    </source>
</evidence>
<dbReference type="NCBIfam" id="TIGR02154">
    <property type="entry name" value="PhoB"/>
    <property type="match status" value="1"/>
</dbReference>
<evidence type="ECO:0000256" key="2">
    <source>
        <dbReference type="ARBA" id="ARBA00013332"/>
    </source>
</evidence>
<dbReference type="Proteomes" id="UP000630353">
    <property type="component" value="Unassembled WGS sequence"/>
</dbReference>
<dbReference type="InterPro" id="IPR039420">
    <property type="entry name" value="WalR-like"/>
</dbReference>
<dbReference type="GO" id="GO:0005829">
    <property type="term" value="C:cytosol"/>
    <property type="evidence" value="ECO:0007669"/>
    <property type="project" value="TreeGrafter"/>
</dbReference>
<reference evidence="17" key="1">
    <citation type="journal article" date="2014" name="Int. J. Syst. Evol. Microbiol.">
        <title>Complete genome sequence of Corynebacterium casei LMG S-19264T (=DSM 44701T), isolated from a smear-ripened cheese.</title>
        <authorList>
            <consortium name="US DOE Joint Genome Institute (JGI-PGF)"/>
            <person name="Walter F."/>
            <person name="Albersmeier A."/>
            <person name="Kalinowski J."/>
            <person name="Ruckert C."/>
        </authorList>
    </citation>
    <scope>NUCLEOTIDE SEQUENCE</scope>
    <source>
        <strain evidence="17">KCTC 42651</strain>
    </source>
</reference>
<dbReference type="PROSITE" id="PS50110">
    <property type="entry name" value="RESPONSE_REGULATORY"/>
    <property type="match status" value="1"/>
</dbReference>
<keyword evidence="11" id="KW-0804">Transcription</keyword>
<evidence type="ECO:0000259" key="15">
    <source>
        <dbReference type="PROSITE" id="PS50110"/>
    </source>
</evidence>
<evidence type="ECO:0000313" key="17">
    <source>
        <dbReference type="EMBL" id="GHD39856.1"/>
    </source>
</evidence>
<feature type="DNA-binding region" description="OmpR/PhoB-type" evidence="14">
    <location>
        <begin position="131"/>
        <end position="229"/>
    </location>
</feature>
<dbReference type="SMART" id="SM00862">
    <property type="entry name" value="Trans_reg_C"/>
    <property type="match status" value="1"/>
</dbReference>
<dbReference type="InterPro" id="IPR011006">
    <property type="entry name" value="CheY-like_superfamily"/>
</dbReference>
<evidence type="ECO:0000259" key="16">
    <source>
        <dbReference type="PROSITE" id="PS51755"/>
    </source>
</evidence>
<dbReference type="GO" id="GO:0032993">
    <property type="term" value="C:protein-DNA complex"/>
    <property type="evidence" value="ECO:0007669"/>
    <property type="project" value="TreeGrafter"/>
</dbReference>
<dbReference type="CDD" id="cd00383">
    <property type="entry name" value="trans_reg_C"/>
    <property type="match status" value="1"/>
</dbReference>
<evidence type="ECO:0000256" key="8">
    <source>
        <dbReference type="ARBA" id="ARBA00023015"/>
    </source>
</evidence>
<feature type="domain" description="OmpR/PhoB-type" evidence="16">
    <location>
        <begin position="131"/>
        <end position="229"/>
    </location>
</feature>
<dbReference type="InterPro" id="IPR036388">
    <property type="entry name" value="WH-like_DNA-bd_sf"/>
</dbReference>
<dbReference type="PANTHER" id="PTHR48111:SF40">
    <property type="entry name" value="PHOSPHATE REGULON TRANSCRIPTIONAL REGULATORY PROTEIN PHOB"/>
    <property type="match status" value="1"/>
</dbReference>
<protein>
    <recommendedName>
        <fullName evidence="2">Phosphate regulon transcriptional regulatory protein PhoB</fullName>
    </recommendedName>
</protein>
<evidence type="ECO:0000256" key="6">
    <source>
        <dbReference type="ARBA" id="ARBA00022592"/>
    </source>
</evidence>
<keyword evidence="7" id="KW-0902">Two-component regulatory system</keyword>
<dbReference type="CDD" id="cd17574">
    <property type="entry name" value="REC_OmpR"/>
    <property type="match status" value="1"/>
</dbReference>
<keyword evidence="5 13" id="KW-0597">Phosphoprotein</keyword>
<dbReference type="GO" id="GO:0000156">
    <property type="term" value="F:phosphorelay response regulator activity"/>
    <property type="evidence" value="ECO:0007669"/>
    <property type="project" value="InterPro"/>
</dbReference>
<dbReference type="PROSITE" id="PS51755">
    <property type="entry name" value="OMPR_PHOB"/>
    <property type="match status" value="1"/>
</dbReference>
<proteinExistence type="predicted"/>
<dbReference type="EMBL" id="BMZS01000001">
    <property type="protein sequence ID" value="GHD39856.1"/>
    <property type="molecule type" value="Genomic_DNA"/>
</dbReference>
<reference evidence="17" key="2">
    <citation type="submission" date="2020-09" db="EMBL/GenBank/DDBJ databases">
        <authorList>
            <person name="Sun Q."/>
            <person name="Kim S."/>
        </authorList>
    </citation>
    <scope>NUCLEOTIDE SEQUENCE</scope>
    <source>
        <strain evidence="17">KCTC 42651</strain>
    </source>
</reference>
<dbReference type="SUPFAM" id="SSF52172">
    <property type="entry name" value="CheY-like"/>
    <property type="match status" value="1"/>
</dbReference>
<dbReference type="FunFam" id="3.40.50.2300:FF:000001">
    <property type="entry name" value="DNA-binding response regulator PhoB"/>
    <property type="match status" value="1"/>
</dbReference>
<sequence length="234" mass="26569">MTMKPLILIVEDEAPIVTLLRYNLEREGFRVIEASDGEEALLLAAERKPDLVLLDWMLPLLSGIEVCRRLRRAADSRNVPIIMLTARGEEGDRVRGLNSGADDYVTKPFSPSELVARVRAVLRRARPSTDEETLRYGDLLMDLASHRVKRSDRDIHLGPTEFRLLRHFLEHPGRVFSREQLLDTVWGPDVYVEPRTVDVHIRRLRKALNAEQDDDLIRTVRSAGYALDAAGALA</sequence>
<gene>
    <name evidence="17" type="ORF">GCM10017083_02430</name>
</gene>
<dbReference type="Gene3D" id="1.10.10.10">
    <property type="entry name" value="Winged helix-like DNA-binding domain superfamily/Winged helix DNA-binding domain"/>
    <property type="match status" value="1"/>
</dbReference>
<comment type="caution">
    <text evidence="17">The sequence shown here is derived from an EMBL/GenBank/DDBJ whole genome shotgun (WGS) entry which is preliminary data.</text>
</comment>
<organism evidence="17 18">
    <name type="scientific">Thalassobaculum fulvum</name>
    <dbReference type="NCBI Taxonomy" id="1633335"/>
    <lineage>
        <taxon>Bacteria</taxon>
        <taxon>Pseudomonadati</taxon>
        <taxon>Pseudomonadota</taxon>
        <taxon>Alphaproteobacteria</taxon>
        <taxon>Rhodospirillales</taxon>
        <taxon>Thalassobaculaceae</taxon>
        <taxon>Thalassobaculum</taxon>
    </lineage>
</organism>
<dbReference type="GO" id="GO:0006355">
    <property type="term" value="P:regulation of DNA-templated transcription"/>
    <property type="evidence" value="ECO:0007669"/>
    <property type="project" value="InterPro"/>
</dbReference>
<evidence type="ECO:0000256" key="7">
    <source>
        <dbReference type="ARBA" id="ARBA00023012"/>
    </source>
</evidence>
<evidence type="ECO:0000256" key="11">
    <source>
        <dbReference type="ARBA" id="ARBA00023163"/>
    </source>
</evidence>
<dbReference type="InterPro" id="IPR011879">
    <property type="entry name" value="Sig_transdc_resp-reg_PhoB"/>
</dbReference>
<comment type="subcellular location">
    <subcellularLocation>
        <location evidence="1">Cytoplasm</location>
    </subcellularLocation>
</comment>
<dbReference type="InterPro" id="IPR001867">
    <property type="entry name" value="OmpR/PhoB-type_DNA-bd"/>
</dbReference>
<feature type="domain" description="Response regulatory" evidence="15">
    <location>
        <begin position="6"/>
        <end position="122"/>
    </location>
</feature>
<evidence type="ECO:0000256" key="12">
    <source>
        <dbReference type="ARBA" id="ARBA00024735"/>
    </source>
</evidence>
<evidence type="ECO:0000256" key="4">
    <source>
        <dbReference type="ARBA" id="ARBA00022490"/>
    </source>
</evidence>
<keyword evidence="9 14" id="KW-0238">DNA-binding</keyword>
<dbReference type="InterPro" id="IPR001789">
    <property type="entry name" value="Sig_transdc_resp-reg_receiver"/>
</dbReference>
<feature type="modified residue" description="4-aspartylphosphate" evidence="13">
    <location>
        <position position="55"/>
    </location>
</feature>
<dbReference type="Gene3D" id="3.40.50.2300">
    <property type="match status" value="1"/>
</dbReference>
<dbReference type="PANTHER" id="PTHR48111">
    <property type="entry name" value="REGULATOR OF RPOS"/>
    <property type="match status" value="1"/>
</dbReference>
<keyword evidence="18" id="KW-1185">Reference proteome</keyword>
<dbReference type="GO" id="GO:0006817">
    <property type="term" value="P:phosphate ion transport"/>
    <property type="evidence" value="ECO:0007669"/>
    <property type="project" value="UniProtKB-KW"/>
</dbReference>
<keyword evidence="4" id="KW-0963">Cytoplasm</keyword>
<evidence type="ECO:0000256" key="5">
    <source>
        <dbReference type="ARBA" id="ARBA00022553"/>
    </source>
</evidence>
<dbReference type="SMART" id="SM00448">
    <property type="entry name" value="REC"/>
    <property type="match status" value="1"/>
</dbReference>
<accession>A0A919CNW4</accession>
<keyword evidence="3" id="KW-0813">Transport</keyword>
<evidence type="ECO:0000256" key="14">
    <source>
        <dbReference type="PROSITE-ProRule" id="PRU01091"/>
    </source>
</evidence>
<keyword evidence="8" id="KW-0805">Transcription regulation</keyword>
<dbReference type="SUPFAM" id="SSF46894">
    <property type="entry name" value="C-terminal effector domain of the bipartite response regulators"/>
    <property type="match status" value="1"/>
</dbReference>
<comment type="function">
    <text evidence="12">This protein is a positive regulator for the phosphate regulon. Transcription of this operon is positively regulated by PhoB and PhoR when phosphate is limited.</text>
</comment>
<dbReference type="AlphaFoldDB" id="A0A919CNW4"/>
<evidence type="ECO:0000256" key="10">
    <source>
        <dbReference type="ARBA" id="ARBA00023159"/>
    </source>
</evidence>
<evidence type="ECO:0000256" key="1">
    <source>
        <dbReference type="ARBA" id="ARBA00004496"/>
    </source>
</evidence>
<dbReference type="Pfam" id="PF00486">
    <property type="entry name" value="Trans_reg_C"/>
    <property type="match status" value="1"/>
</dbReference>
<keyword evidence="6" id="KW-0592">Phosphate transport</keyword>